<dbReference type="Proteomes" id="UP001200544">
    <property type="component" value="Unassembled WGS sequence"/>
</dbReference>
<gene>
    <name evidence="1" type="ORF">GAN59_20570</name>
    <name evidence="2" type="ORF">K0H07_11385</name>
</gene>
<name>A0A6I0S5H8_BACT4</name>
<evidence type="ECO:0000313" key="3">
    <source>
        <dbReference type="Proteomes" id="UP000488521"/>
    </source>
</evidence>
<organism evidence="1 3">
    <name type="scientific">Bacteroides thetaiotaomicron</name>
    <dbReference type="NCBI Taxonomy" id="818"/>
    <lineage>
        <taxon>Bacteria</taxon>
        <taxon>Pseudomonadati</taxon>
        <taxon>Bacteroidota</taxon>
        <taxon>Bacteroidia</taxon>
        <taxon>Bacteroidales</taxon>
        <taxon>Bacteroidaceae</taxon>
        <taxon>Bacteroides</taxon>
    </lineage>
</organism>
<reference evidence="2" key="2">
    <citation type="submission" date="2021-07" db="EMBL/GenBank/DDBJ databases">
        <title>Comparative genomics of Bacteroides fragilis group isolates reveals species-dependent resistance mechanisms and validates clinical tools for resistance prediction.</title>
        <authorList>
            <person name="Wallace M.J."/>
            <person name="Jean S."/>
            <person name="Wallace M.A."/>
            <person name="Carey-Ann B.D."/>
            <person name="Dantas G."/>
        </authorList>
    </citation>
    <scope>NUCLEOTIDE SEQUENCE</scope>
    <source>
        <strain evidence="2">BJH_160</strain>
    </source>
</reference>
<dbReference type="EMBL" id="WCRS01000019">
    <property type="protein sequence ID" value="KAB4470212.1"/>
    <property type="molecule type" value="Genomic_DNA"/>
</dbReference>
<accession>A0A6I0S5H8</accession>
<proteinExistence type="predicted"/>
<sequence length="105" mass="12110">MQAGLLNEMIGFYRSESIRDSLGGTSESWVKVFDKRAYIRFKSGARKEANGEIYNTTVNTIMIRICKEVNAKMRIEYDGQKYKILSINHDRKQQATVIEAEVINE</sequence>
<comment type="caution">
    <text evidence="1">The sequence shown here is derived from an EMBL/GenBank/DDBJ whole genome shotgun (WGS) entry which is preliminary data.</text>
</comment>
<reference evidence="1 3" key="1">
    <citation type="journal article" date="2019" name="Nat. Med.">
        <title>A library of human gut bacterial isolates paired with longitudinal multiomics data enables mechanistic microbiome research.</title>
        <authorList>
            <person name="Poyet M."/>
            <person name="Groussin M."/>
            <person name="Gibbons S.M."/>
            <person name="Avila-Pacheco J."/>
            <person name="Jiang X."/>
            <person name="Kearney S.M."/>
            <person name="Perrotta A.R."/>
            <person name="Berdy B."/>
            <person name="Zhao S."/>
            <person name="Lieberman T.D."/>
            <person name="Swanson P.K."/>
            <person name="Smith M."/>
            <person name="Roesemann S."/>
            <person name="Alexander J.E."/>
            <person name="Rich S.A."/>
            <person name="Livny J."/>
            <person name="Vlamakis H."/>
            <person name="Clish C."/>
            <person name="Bullock K."/>
            <person name="Deik A."/>
            <person name="Scott J."/>
            <person name="Pierce K.A."/>
            <person name="Xavier R.J."/>
            <person name="Alm E.J."/>
        </authorList>
    </citation>
    <scope>NUCLEOTIDE SEQUENCE [LARGE SCALE GENOMIC DNA]</scope>
    <source>
        <strain evidence="1 3">BIOML-A156</strain>
    </source>
</reference>
<dbReference type="Proteomes" id="UP000488521">
    <property type="component" value="Unassembled WGS sequence"/>
</dbReference>
<dbReference type="EMBL" id="JAHYQA010000005">
    <property type="protein sequence ID" value="MCE9237748.1"/>
    <property type="molecule type" value="Genomic_DNA"/>
</dbReference>
<dbReference type="InterPro" id="IPR008767">
    <property type="entry name" value="Phage_SPP1_head-tail_adaptor"/>
</dbReference>
<dbReference type="Pfam" id="PF05521">
    <property type="entry name" value="Phage_HCP"/>
    <property type="match status" value="1"/>
</dbReference>
<dbReference type="RefSeq" id="WP_070750415.1">
    <property type="nucleotide sequence ID" value="NZ_BAABZI010000001.1"/>
</dbReference>
<evidence type="ECO:0000313" key="2">
    <source>
        <dbReference type="EMBL" id="MCE9237748.1"/>
    </source>
</evidence>
<dbReference type="NCBIfam" id="TIGR01563">
    <property type="entry name" value="gp16_SPP1"/>
    <property type="match status" value="1"/>
</dbReference>
<dbReference type="AlphaFoldDB" id="A0A6I0S5H8"/>
<evidence type="ECO:0000313" key="1">
    <source>
        <dbReference type="EMBL" id="KAB4470212.1"/>
    </source>
</evidence>
<protein>
    <submittedName>
        <fullName evidence="1">Phage head closure protein</fullName>
    </submittedName>
</protein>
<dbReference type="InterPro" id="IPR038666">
    <property type="entry name" value="SSP1_head-tail_sf"/>
</dbReference>
<dbReference type="Gene3D" id="2.40.10.270">
    <property type="entry name" value="Bacteriophage SPP1 head-tail adaptor protein"/>
    <property type="match status" value="1"/>
</dbReference>